<dbReference type="KEGG" id="elio:KO353_03535"/>
<gene>
    <name evidence="1" type="ORF">KO353_03535</name>
</gene>
<dbReference type="InterPro" id="IPR007413">
    <property type="entry name" value="YcjX-like"/>
</dbReference>
<accession>A0A975U5Z6</accession>
<protein>
    <submittedName>
        <fullName evidence="1">YcjX family protein</fullName>
    </submittedName>
</protein>
<keyword evidence="2" id="KW-1185">Reference proteome</keyword>
<proteinExistence type="predicted"/>
<dbReference type="EMBL" id="CP076448">
    <property type="protein sequence ID" value="QXM26194.1"/>
    <property type="molecule type" value="Genomic_DNA"/>
</dbReference>
<name>A0A975U5Z6_9PROT</name>
<evidence type="ECO:0000313" key="1">
    <source>
        <dbReference type="EMBL" id="QXM26194.1"/>
    </source>
</evidence>
<dbReference type="Pfam" id="PF04317">
    <property type="entry name" value="DUF463"/>
    <property type="match status" value="1"/>
</dbReference>
<evidence type="ECO:0000313" key="2">
    <source>
        <dbReference type="Proteomes" id="UP000694001"/>
    </source>
</evidence>
<dbReference type="PANTHER" id="PTHR38605:SF1">
    <property type="entry name" value="ATPASE"/>
    <property type="match status" value="1"/>
</dbReference>
<dbReference type="PANTHER" id="PTHR38605">
    <property type="entry name" value="ATPASE-RELATED"/>
    <property type="match status" value="1"/>
</dbReference>
<organism evidence="1 2">
    <name type="scientific">Elioraea tepida</name>
    <dbReference type="NCBI Taxonomy" id="2843330"/>
    <lineage>
        <taxon>Bacteria</taxon>
        <taxon>Pseudomonadati</taxon>
        <taxon>Pseudomonadota</taxon>
        <taxon>Alphaproteobacteria</taxon>
        <taxon>Acetobacterales</taxon>
        <taxon>Elioraeaceae</taxon>
        <taxon>Elioraea</taxon>
    </lineage>
</organism>
<dbReference type="AlphaFoldDB" id="A0A975U5Z6"/>
<reference evidence="1" key="1">
    <citation type="submission" date="2021-06" db="EMBL/GenBank/DDBJ databases">
        <title>Elioraea tepida, sp. nov., a moderately thermophilic aerobic anoxygenic phototrophic bacterium isolated from an alkaline siliceous hot spring mat community in Yellowstone National Park, WY, USA.</title>
        <authorList>
            <person name="Saini M.K."/>
            <person name="Yoshida S."/>
            <person name="Sebastian A."/>
            <person name="Hirose S."/>
            <person name="Hara E."/>
            <person name="Tamaki H."/>
            <person name="Soulier N.T."/>
            <person name="Albert I."/>
            <person name="Hanada S."/>
            <person name="Bryant D.A."/>
            <person name="Tank M."/>
        </authorList>
    </citation>
    <scope>NUCLEOTIDE SEQUENCE</scope>
    <source>
        <strain evidence="1">MS-P2</strain>
    </source>
</reference>
<sequence length="424" mass="45860">MFLVSLLANLLAMGRRLDTLPALSRRLGGGERLVAVSLAPDGLSTVPRFAFEAKRDALADREPAWPDRTTALSRIAVTLVLARSGVFGRLVGPRQLTVELLDYPGEWLLDLPMLAEDYASWSRATWALLAEPARAEASARFRSWASSVRASDRASDGVARQGFELYRSALAALREQGFRWLQPGRALNPGPRGEAPVLHFFPLADAPDRPVPGTLGALLADRHAAYLKDMQATEFRGKLDRFDRQIVLVDVLDALHSGEAAFDDTARAIGAIANALRRDGLLARLLGRAQPKRLAFAATKADHVPAAARPALASLLADLVGASARQERLSVHAIAALRATEEVTIRWGGAEIQAVAGVPIGETARRSFDPGTIPPRRPGADYWNAPPFRFQGFRPPLLDRPESFGVPHLGLDTLLDDVLGDALA</sequence>
<dbReference type="Proteomes" id="UP000694001">
    <property type="component" value="Chromosome"/>
</dbReference>